<dbReference type="PANTHER" id="PTHR14969">
    <property type="entry name" value="SPHINGOSINE-1-PHOSPHATE PHOSPHOHYDROLASE"/>
    <property type="match status" value="1"/>
</dbReference>
<evidence type="ECO:0000256" key="1">
    <source>
        <dbReference type="SAM" id="Phobius"/>
    </source>
</evidence>
<feature type="transmembrane region" description="Helical" evidence="1">
    <location>
        <begin position="103"/>
        <end position="122"/>
    </location>
</feature>
<feature type="transmembrane region" description="Helical" evidence="1">
    <location>
        <begin position="153"/>
        <end position="171"/>
    </location>
</feature>
<keyword evidence="1" id="KW-1133">Transmembrane helix</keyword>
<dbReference type="OrthoDB" id="9789113at2"/>
<protein>
    <submittedName>
        <fullName evidence="3">PAP2 family protein</fullName>
    </submittedName>
</protein>
<evidence type="ECO:0000313" key="4">
    <source>
        <dbReference type="Proteomes" id="UP000070383"/>
    </source>
</evidence>
<dbReference type="Gene3D" id="1.20.144.10">
    <property type="entry name" value="Phosphatidic acid phosphatase type 2/haloperoxidase"/>
    <property type="match status" value="2"/>
</dbReference>
<feature type="transmembrane region" description="Helical" evidence="1">
    <location>
        <begin position="26"/>
        <end position="47"/>
    </location>
</feature>
<keyword evidence="1" id="KW-0472">Membrane</keyword>
<dbReference type="RefSeq" id="WP_060929391.1">
    <property type="nucleotide sequence ID" value="NZ_KQ955279.1"/>
</dbReference>
<sequence>MIGLQAFEIGILNAIQKIRTDNLDSFMVTITSLGNMSILWFSLILVFLTTRRYKEIGKIILISFILNLILVNIILKIAVGRPRPYEAVNFTNLLINHLSDNSFPSGHTSYAASFATIIILLAKSQALKSYIGTIAILIAFSRLYLYVHYPTDVLAGAIIGVLLAIAAIKIYQSKTYGYIKEKYNLHRA</sequence>
<comment type="caution">
    <text evidence="3">The sequence shown here is derived from an EMBL/GenBank/DDBJ whole genome shotgun (WGS) entry which is preliminary data.</text>
</comment>
<accession>A0A133KED4</accession>
<keyword evidence="1" id="KW-0812">Transmembrane</keyword>
<evidence type="ECO:0000259" key="2">
    <source>
        <dbReference type="SMART" id="SM00014"/>
    </source>
</evidence>
<dbReference type="Proteomes" id="UP000070383">
    <property type="component" value="Unassembled WGS sequence"/>
</dbReference>
<feature type="domain" description="Phosphatidic acid phosphatase type 2/haloperoxidase" evidence="2">
    <location>
        <begin position="56"/>
        <end position="168"/>
    </location>
</feature>
<dbReference type="EMBL" id="LRPM01000039">
    <property type="protein sequence ID" value="KWZ77953.1"/>
    <property type="molecule type" value="Genomic_DNA"/>
</dbReference>
<organism evidence="3 4">
    <name type="scientific">Anaerococcus tetradius</name>
    <dbReference type="NCBI Taxonomy" id="33036"/>
    <lineage>
        <taxon>Bacteria</taxon>
        <taxon>Bacillati</taxon>
        <taxon>Bacillota</taxon>
        <taxon>Tissierellia</taxon>
        <taxon>Tissierellales</taxon>
        <taxon>Peptoniphilaceae</taxon>
        <taxon>Anaerococcus</taxon>
    </lineage>
</organism>
<dbReference type="InterPro" id="IPR036938">
    <property type="entry name" value="PAP2/HPO_sf"/>
</dbReference>
<feature type="transmembrane region" description="Helical" evidence="1">
    <location>
        <begin position="59"/>
        <end position="79"/>
    </location>
</feature>
<dbReference type="InterPro" id="IPR000326">
    <property type="entry name" value="PAP2/HPO"/>
</dbReference>
<dbReference type="PATRIC" id="fig|33036.3.peg.993"/>
<reference evidence="4" key="1">
    <citation type="submission" date="2016-01" db="EMBL/GenBank/DDBJ databases">
        <authorList>
            <person name="Mitreva M."/>
            <person name="Pepin K.H."/>
            <person name="Mihindukulasuriya K.A."/>
            <person name="Fulton R."/>
            <person name="Fronick C."/>
            <person name="O'Laughlin M."/>
            <person name="Miner T."/>
            <person name="Herter B."/>
            <person name="Rosa B.A."/>
            <person name="Cordes M."/>
            <person name="Tomlinson C."/>
            <person name="Wollam A."/>
            <person name="Palsikar V.B."/>
            <person name="Mardis E.R."/>
            <person name="Wilson R.K."/>
        </authorList>
    </citation>
    <scope>NUCLEOTIDE SEQUENCE [LARGE SCALE GENOMIC DNA]</scope>
    <source>
        <strain evidence="4">MJR8151</strain>
    </source>
</reference>
<dbReference type="SUPFAM" id="SSF48317">
    <property type="entry name" value="Acid phosphatase/Vanadium-dependent haloperoxidase"/>
    <property type="match status" value="1"/>
</dbReference>
<gene>
    <name evidence="3" type="ORF">HMPREF3200_01001</name>
</gene>
<name>A0A133KED4_9FIRM</name>
<dbReference type="Pfam" id="PF01569">
    <property type="entry name" value="PAP2"/>
    <property type="match status" value="1"/>
</dbReference>
<dbReference type="CDD" id="cd03392">
    <property type="entry name" value="PAP2_like_2"/>
    <property type="match status" value="1"/>
</dbReference>
<dbReference type="SMART" id="SM00014">
    <property type="entry name" value="acidPPc"/>
    <property type="match status" value="1"/>
</dbReference>
<evidence type="ECO:0000313" key="3">
    <source>
        <dbReference type="EMBL" id="KWZ77953.1"/>
    </source>
</evidence>
<dbReference type="STRING" id="33036.HMPREF3200_01001"/>
<feature type="transmembrane region" description="Helical" evidence="1">
    <location>
        <begin position="129"/>
        <end position="147"/>
    </location>
</feature>
<keyword evidence="4" id="KW-1185">Reference proteome</keyword>
<proteinExistence type="predicted"/>
<dbReference type="AlphaFoldDB" id="A0A133KED4"/>
<dbReference type="PANTHER" id="PTHR14969:SF13">
    <property type="entry name" value="AT30094P"/>
    <property type="match status" value="1"/>
</dbReference>